<dbReference type="Proteomes" id="UP001139035">
    <property type="component" value="Unassembled WGS sequence"/>
</dbReference>
<dbReference type="Pfam" id="PF08013">
    <property type="entry name" value="GatZ_KbaZ-like"/>
    <property type="match status" value="1"/>
</dbReference>
<sequence length="463" mass="49737">MRRSATLGPNADDPVVGRKSVAGGARHHLLSMGGMMTFRDFDLAEGIRRNRAAGDFAFASICSAHPDVLAAALDHARDGGWPIVVEATSNQVNQFGGYTGMKPADFIAFVATIAEAAGYPAGKIVFGGDHLGPQAWRSRPADEAMALAETMVRSYVEAGFTKIHLDCSEGCRGEPAQLDDAVVAERAARLARACEAAAGQGAAKLRYVVGTEVPPPGGARGAHAPIVPTDPDRALGTIEAHRRAFEREGLGAAWSRVCALVVQPGLEFGPAHVDHFDTARPDRLSPVLEAFPTLAFEAHSTDYQKAAVYPDLARRHFAVLKVGPALTHAYREAIYGLSHIDGWLTGSTHVSAVMEDLMLAEPRSWSGHYDEADAATAKVMRHFGYADRIRYYWAKPAALEAVAALTARFDAAQSLPRPMLEQYFTAEEVDRALGRDGPPSANLVRARIRSALKPYFWAGEADA</sequence>
<dbReference type="Gene3D" id="1.10.400.20">
    <property type="entry name" value="putative tagatose 6-phosphate kinase domain like"/>
    <property type="match status" value="1"/>
</dbReference>
<dbReference type="RefSeq" id="WP_233719951.1">
    <property type="nucleotide sequence ID" value="NZ_JAJUWU010000013.1"/>
</dbReference>
<dbReference type="InterPro" id="IPR013785">
    <property type="entry name" value="Aldolase_TIM"/>
</dbReference>
<evidence type="ECO:0000313" key="3">
    <source>
        <dbReference type="Proteomes" id="UP001139035"/>
    </source>
</evidence>
<name>A0A9X1T5A7_9HYPH</name>
<comment type="caution">
    <text evidence="2">The sequence shown here is derived from an EMBL/GenBank/DDBJ whole genome shotgun (WGS) entry which is preliminary data.</text>
</comment>
<dbReference type="GO" id="GO:0005886">
    <property type="term" value="C:plasma membrane"/>
    <property type="evidence" value="ECO:0007669"/>
    <property type="project" value="TreeGrafter"/>
</dbReference>
<protein>
    <submittedName>
        <fullName evidence="2">Class II D-tagatose-bisphosphate aldolase, non-catalytic subunit</fullName>
    </submittedName>
</protein>
<accession>A0A9X1T5A7</accession>
<organism evidence="2 3">
    <name type="scientific">Jiella avicenniae</name>
    <dbReference type="NCBI Taxonomy" id="2907202"/>
    <lineage>
        <taxon>Bacteria</taxon>
        <taxon>Pseudomonadati</taxon>
        <taxon>Pseudomonadota</taxon>
        <taxon>Alphaproteobacteria</taxon>
        <taxon>Hyphomicrobiales</taxon>
        <taxon>Aurantimonadaceae</taxon>
        <taxon>Jiella</taxon>
    </lineage>
</organism>
<dbReference type="InterPro" id="IPR050303">
    <property type="entry name" value="GatZ_KbaZ_carbometab"/>
</dbReference>
<dbReference type="PIRSF" id="PIRSF009264">
    <property type="entry name" value="TagBP_ald_AgaZ"/>
    <property type="match status" value="1"/>
</dbReference>
<dbReference type="EMBL" id="JAJUWU010000013">
    <property type="protein sequence ID" value="MCE7028947.1"/>
    <property type="molecule type" value="Genomic_DNA"/>
</dbReference>
<dbReference type="InterPro" id="IPR012062">
    <property type="entry name" value="GatZ/KbaZ-like"/>
</dbReference>
<evidence type="ECO:0000256" key="1">
    <source>
        <dbReference type="ARBA" id="ARBA00005007"/>
    </source>
</evidence>
<dbReference type="GO" id="GO:0005975">
    <property type="term" value="P:carbohydrate metabolic process"/>
    <property type="evidence" value="ECO:0007669"/>
    <property type="project" value="InterPro"/>
</dbReference>
<keyword evidence="3" id="KW-1185">Reference proteome</keyword>
<gene>
    <name evidence="2" type="ORF">LZD57_13190</name>
</gene>
<comment type="pathway">
    <text evidence="1">Carbohydrate metabolism.</text>
</comment>
<dbReference type="PANTHER" id="PTHR32502">
    <property type="entry name" value="N-ACETYLGALACTOSAMINE PERMEASE II COMPONENT-RELATED"/>
    <property type="match status" value="1"/>
</dbReference>
<evidence type="ECO:0000313" key="2">
    <source>
        <dbReference type="EMBL" id="MCE7028947.1"/>
    </source>
</evidence>
<dbReference type="SUPFAM" id="SSF51569">
    <property type="entry name" value="Aldolase"/>
    <property type="match status" value="1"/>
</dbReference>
<dbReference type="AlphaFoldDB" id="A0A9X1T5A7"/>
<dbReference type="Gene3D" id="3.20.20.70">
    <property type="entry name" value="Aldolase class I"/>
    <property type="match status" value="1"/>
</dbReference>
<dbReference type="PANTHER" id="PTHR32502:SF2">
    <property type="entry name" value="D-TAGATOSE-1,6-BISPHOSPHATE ALDOLASE SUBUNIT KBAZ"/>
    <property type="match status" value="1"/>
</dbReference>
<proteinExistence type="predicted"/>
<dbReference type="GO" id="GO:0009401">
    <property type="term" value="P:phosphoenolpyruvate-dependent sugar phosphotransferase system"/>
    <property type="evidence" value="ECO:0007669"/>
    <property type="project" value="TreeGrafter"/>
</dbReference>
<reference evidence="2" key="1">
    <citation type="submission" date="2022-01" db="EMBL/GenBank/DDBJ databases">
        <title>Jiella avicenniae sp. nov., a novel endophytic bacterium isolated from bark of Avicennia marina.</title>
        <authorList>
            <person name="Tuo L."/>
        </authorList>
    </citation>
    <scope>NUCLEOTIDE SEQUENCE</scope>
    <source>
        <strain evidence="2">CBK1P-4</strain>
    </source>
</reference>